<keyword evidence="6" id="KW-0808">Transferase</keyword>
<sequence length="429" mass="48017">MCLPTRHHPSNTEKKRVVVLVLGDIGRSPRMQHHCLSLARKGAIVDLVGYEESLPRPELLGNTNIHRYPLPVPPKLFNTSTPLTFVIFAPFKAFFQFTSLLYCLLYVIPPSAGYILLQNPPAIPTLIVTQFVSKLRMQKVVIDWHNFGWSILMMKLNEHPIVWFCKFYEKVFGRAAYANFAVTNAMAKVLKDDMGIKAPIRTLYDRPPMHFVPLDAAAKKEFLESHPATKRHAAAILSGKTKMITSSTSWTPDEDFSQLLAALLSYDSYASGANFLKPGSAPSILAIITGKGPLKDGYMATIEKLEFQFITVETVWLESEDYPKMIACADLGISLHTSTSGVDLPMKVVDLFGVGVPVAAFGFYALRELVKHRENGIVFKDGQDLGENLKTLFNPSSRELERLKMGAMKETHDRWDENWDNIAAPVFGL</sequence>
<dbReference type="EMBL" id="ML119106">
    <property type="protein sequence ID" value="RPB17256.1"/>
    <property type="molecule type" value="Genomic_DNA"/>
</dbReference>
<dbReference type="GO" id="GO:0005789">
    <property type="term" value="C:endoplasmic reticulum membrane"/>
    <property type="evidence" value="ECO:0007669"/>
    <property type="project" value="UniProtKB-SubCell"/>
</dbReference>
<proteinExistence type="predicted"/>
<organism evidence="12 13">
    <name type="scientific">Morchella conica CCBAS932</name>
    <dbReference type="NCBI Taxonomy" id="1392247"/>
    <lineage>
        <taxon>Eukaryota</taxon>
        <taxon>Fungi</taxon>
        <taxon>Dikarya</taxon>
        <taxon>Ascomycota</taxon>
        <taxon>Pezizomycotina</taxon>
        <taxon>Pezizomycetes</taxon>
        <taxon>Pezizales</taxon>
        <taxon>Morchellaceae</taxon>
        <taxon>Morchella</taxon>
    </lineage>
</organism>
<gene>
    <name evidence="12" type="ORF">P167DRAFT_479589</name>
</gene>
<protein>
    <recommendedName>
        <fullName evidence="4">Chitobiosyldiphosphodolichol beta-mannosyltransferase</fullName>
        <ecNumber evidence="3">2.4.1.142</ecNumber>
    </recommendedName>
</protein>
<comment type="pathway">
    <text evidence="2">Protein modification; protein glycosylation.</text>
</comment>
<evidence type="ECO:0000313" key="13">
    <source>
        <dbReference type="Proteomes" id="UP000277580"/>
    </source>
</evidence>
<dbReference type="SUPFAM" id="SSF53756">
    <property type="entry name" value="UDP-Glycosyltransferase/glycogen phosphorylase"/>
    <property type="match status" value="1"/>
</dbReference>
<comment type="subcellular location">
    <subcellularLocation>
        <location evidence="1">Endoplasmic reticulum membrane</location>
        <topology evidence="1">Single-pass membrane protein</topology>
    </subcellularLocation>
</comment>
<evidence type="ECO:0000256" key="1">
    <source>
        <dbReference type="ARBA" id="ARBA00004389"/>
    </source>
</evidence>
<name>A0A3N4L3Y1_9PEZI</name>
<keyword evidence="8" id="KW-0256">Endoplasmic reticulum</keyword>
<evidence type="ECO:0000313" key="12">
    <source>
        <dbReference type="EMBL" id="RPB17256.1"/>
    </source>
</evidence>
<evidence type="ECO:0000256" key="8">
    <source>
        <dbReference type="ARBA" id="ARBA00022824"/>
    </source>
</evidence>
<evidence type="ECO:0000256" key="6">
    <source>
        <dbReference type="ARBA" id="ARBA00022679"/>
    </source>
</evidence>
<dbReference type="AlphaFoldDB" id="A0A3N4L3Y1"/>
<dbReference type="PANTHER" id="PTHR13036:SF0">
    <property type="entry name" value="CHITOBIOSYLDIPHOSPHODOLICHOL BETA-MANNOSYLTRANSFERASE"/>
    <property type="match status" value="1"/>
</dbReference>
<keyword evidence="13" id="KW-1185">Reference proteome</keyword>
<evidence type="ECO:0000256" key="10">
    <source>
        <dbReference type="ARBA" id="ARBA00023136"/>
    </source>
</evidence>
<evidence type="ECO:0000256" key="7">
    <source>
        <dbReference type="ARBA" id="ARBA00022692"/>
    </source>
</evidence>
<reference evidence="12 13" key="1">
    <citation type="journal article" date="2018" name="Nat. Ecol. Evol.">
        <title>Pezizomycetes genomes reveal the molecular basis of ectomycorrhizal truffle lifestyle.</title>
        <authorList>
            <person name="Murat C."/>
            <person name="Payen T."/>
            <person name="Noel B."/>
            <person name="Kuo A."/>
            <person name="Morin E."/>
            <person name="Chen J."/>
            <person name="Kohler A."/>
            <person name="Krizsan K."/>
            <person name="Balestrini R."/>
            <person name="Da Silva C."/>
            <person name="Montanini B."/>
            <person name="Hainaut M."/>
            <person name="Levati E."/>
            <person name="Barry K.W."/>
            <person name="Belfiori B."/>
            <person name="Cichocki N."/>
            <person name="Clum A."/>
            <person name="Dockter R.B."/>
            <person name="Fauchery L."/>
            <person name="Guy J."/>
            <person name="Iotti M."/>
            <person name="Le Tacon F."/>
            <person name="Lindquist E.A."/>
            <person name="Lipzen A."/>
            <person name="Malagnac F."/>
            <person name="Mello A."/>
            <person name="Molinier V."/>
            <person name="Miyauchi S."/>
            <person name="Poulain J."/>
            <person name="Riccioni C."/>
            <person name="Rubini A."/>
            <person name="Sitrit Y."/>
            <person name="Splivallo R."/>
            <person name="Traeger S."/>
            <person name="Wang M."/>
            <person name="Zifcakova L."/>
            <person name="Wipf D."/>
            <person name="Zambonelli A."/>
            <person name="Paolocci F."/>
            <person name="Nowrousian M."/>
            <person name="Ottonello S."/>
            <person name="Baldrian P."/>
            <person name="Spatafora J.W."/>
            <person name="Henrissat B."/>
            <person name="Nagy L.G."/>
            <person name="Aury J.M."/>
            <person name="Wincker P."/>
            <person name="Grigoriev I.V."/>
            <person name="Bonfante P."/>
            <person name="Martin F.M."/>
        </authorList>
    </citation>
    <scope>NUCLEOTIDE SEQUENCE [LARGE SCALE GENOMIC DNA]</scope>
    <source>
        <strain evidence="12 13">CCBAS932</strain>
    </source>
</reference>
<evidence type="ECO:0000256" key="9">
    <source>
        <dbReference type="ARBA" id="ARBA00022989"/>
    </source>
</evidence>
<keyword evidence="5" id="KW-0328">Glycosyltransferase</keyword>
<evidence type="ECO:0000256" key="2">
    <source>
        <dbReference type="ARBA" id="ARBA00004922"/>
    </source>
</evidence>
<dbReference type="Proteomes" id="UP000277580">
    <property type="component" value="Unassembled WGS sequence"/>
</dbReference>
<accession>A0A3N4L3Y1</accession>
<evidence type="ECO:0000256" key="11">
    <source>
        <dbReference type="ARBA" id="ARBA00024899"/>
    </source>
</evidence>
<dbReference type="OrthoDB" id="614844at2759"/>
<evidence type="ECO:0000256" key="4">
    <source>
        <dbReference type="ARBA" id="ARBA00015841"/>
    </source>
</evidence>
<dbReference type="GO" id="GO:0004578">
    <property type="term" value="F:chitobiosyldiphosphodolichol beta-mannosyltransferase activity"/>
    <property type="evidence" value="ECO:0007669"/>
    <property type="project" value="UniProtKB-EC"/>
</dbReference>
<dbReference type="FunCoup" id="A0A3N4L3Y1">
    <property type="interactions" value="903"/>
</dbReference>
<comment type="function">
    <text evidence="11">Participates in the formation of the lipid-linked precursor oligosaccharide for N-glycosylation. Involved in assembling the dolichol-pyrophosphate-GlcNAc(2)-Man(5) intermediate on the cytoplasmic surface of the ER.</text>
</comment>
<evidence type="ECO:0000256" key="3">
    <source>
        <dbReference type="ARBA" id="ARBA00012611"/>
    </source>
</evidence>
<dbReference type="InParanoid" id="A0A3N4L3Y1"/>
<dbReference type="InterPro" id="IPR026051">
    <property type="entry name" value="ALG1-like"/>
</dbReference>
<dbReference type="STRING" id="1392247.A0A3N4L3Y1"/>
<dbReference type="Gene3D" id="3.40.50.2000">
    <property type="entry name" value="Glycogen Phosphorylase B"/>
    <property type="match status" value="1"/>
</dbReference>
<evidence type="ECO:0000256" key="5">
    <source>
        <dbReference type="ARBA" id="ARBA00022676"/>
    </source>
</evidence>
<dbReference type="PANTHER" id="PTHR13036">
    <property type="entry name" value="BETA1,4 MANNOSYLTRANSFERASE"/>
    <property type="match status" value="1"/>
</dbReference>
<keyword evidence="7" id="KW-0812">Transmembrane</keyword>
<keyword evidence="10" id="KW-0472">Membrane</keyword>
<keyword evidence="9" id="KW-1133">Transmembrane helix</keyword>
<dbReference type="EC" id="2.4.1.142" evidence="3"/>